<accession>A0ABT0QIQ6</accession>
<evidence type="ECO:0000313" key="2">
    <source>
        <dbReference type="Proteomes" id="UP001165381"/>
    </source>
</evidence>
<dbReference type="EMBL" id="JAMFLZ010000040">
    <property type="protein sequence ID" value="MCL6296754.1"/>
    <property type="molecule type" value="Genomic_DNA"/>
</dbReference>
<reference evidence="1" key="1">
    <citation type="submission" date="2022-05" db="EMBL/GenBank/DDBJ databases">
        <authorList>
            <person name="Park J.-S."/>
        </authorList>
    </citation>
    <scope>NUCLEOTIDE SEQUENCE</scope>
    <source>
        <strain evidence="1">2012CJ34-3</strain>
    </source>
</reference>
<comment type="caution">
    <text evidence="1">The sequence shown here is derived from an EMBL/GenBank/DDBJ whole genome shotgun (WGS) entry which is preliminary data.</text>
</comment>
<dbReference type="Proteomes" id="UP001165381">
    <property type="component" value="Unassembled WGS sequence"/>
</dbReference>
<evidence type="ECO:0000313" key="1">
    <source>
        <dbReference type="EMBL" id="MCL6296754.1"/>
    </source>
</evidence>
<proteinExistence type="predicted"/>
<keyword evidence="2" id="KW-1185">Reference proteome</keyword>
<gene>
    <name evidence="1" type="ORF">M3P09_17265</name>
</gene>
<sequence length="89" mass="8354">GGQTCTYSLTVDPLTPTVANLDCAAGTASPATATENTAYTGTATIPYTGGNGAAYGAGSPTASTGVAGLTATIQAGTLANGAGNLSLNI</sequence>
<organism evidence="1 2">
    <name type="scientific">Jejuia spongiicola</name>
    <dbReference type="NCBI Taxonomy" id="2942207"/>
    <lineage>
        <taxon>Bacteria</taxon>
        <taxon>Pseudomonadati</taxon>
        <taxon>Bacteroidota</taxon>
        <taxon>Flavobacteriia</taxon>
        <taxon>Flavobacteriales</taxon>
        <taxon>Flavobacteriaceae</taxon>
        <taxon>Jejuia</taxon>
    </lineage>
</organism>
<protein>
    <submittedName>
        <fullName evidence="1">Uncharacterized protein</fullName>
    </submittedName>
</protein>
<feature type="non-terminal residue" evidence="1">
    <location>
        <position position="89"/>
    </location>
</feature>
<feature type="non-terminal residue" evidence="1">
    <location>
        <position position="1"/>
    </location>
</feature>
<name>A0ABT0QIQ6_9FLAO</name>